<dbReference type="RefSeq" id="WP_077340066.1">
    <property type="nucleotide sequence ID" value="NZ_CP019605.1"/>
</dbReference>
<reference evidence="1 2" key="1">
    <citation type="journal article" date="2016" name="Int. J. Syst. Evol. Microbiol.">
        <title>Tessaracoccus flavus sp. nov., isolated from the drainage system of a lindane-producing factory.</title>
        <authorList>
            <person name="Kumari R."/>
            <person name="Singh P."/>
            <person name="Schumann P."/>
            <person name="Lal R."/>
        </authorList>
    </citation>
    <scope>NUCLEOTIDE SEQUENCE [LARGE SCALE GENOMIC DNA]</scope>
    <source>
        <strain evidence="1 2">RP1T</strain>
    </source>
</reference>
<dbReference type="OrthoDB" id="482456at2"/>
<dbReference type="SUPFAM" id="SSF53800">
    <property type="entry name" value="Chelatase"/>
    <property type="match status" value="1"/>
</dbReference>
<dbReference type="KEGG" id="tfl:RPIT_01970"/>
<dbReference type="EMBL" id="CP019605">
    <property type="protein sequence ID" value="AQP43727.1"/>
    <property type="molecule type" value="Genomic_DNA"/>
</dbReference>
<dbReference type="AlphaFoldDB" id="A0A1Q2CCA5"/>
<dbReference type="GO" id="GO:0016829">
    <property type="term" value="F:lyase activity"/>
    <property type="evidence" value="ECO:0007669"/>
    <property type="project" value="InterPro"/>
</dbReference>
<organism evidence="1 2">
    <name type="scientific">Tessaracoccus flavus</name>
    <dbReference type="NCBI Taxonomy" id="1610493"/>
    <lineage>
        <taxon>Bacteria</taxon>
        <taxon>Bacillati</taxon>
        <taxon>Actinomycetota</taxon>
        <taxon>Actinomycetes</taxon>
        <taxon>Propionibacteriales</taxon>
        <taxon>Propionibacteriaceae</taxon>
        <taxon>Tessaracoccus</taxon>
    </lineage>
</organism>
<evidence type="ECO:0000313" key="2">
    <source>
        <dbReference type="Proteomes" id="UP000188324"/>
    </source>
</evidence>
<accession>A0A1Q2CCA5</accession>
<dbReference type="InterPro" id="IPR002762">
    <property type="entry name" value="CbiX-like"/>
</dbReference>
<keyword evidence="2" id="KW-1185">Reference proteome</keyword>
<proteinExistence type="predicted"/>
<dbReference type="STRING" id="1610493.RPIT_01970"/>
<evidence type="ECO:0000313" key="1">
    <source>
        <dbReference type="EMBL" id="AQP43727.1"/>
    </source>
</evidence>
<dbReference type="Pfam" id="PF01903">
    <property type="entry name" value="CbiX"/>
    <property type="match status" value="1"/>
</dbReference>
<gene>
    <name evidence="1" type="ORF">RPIT_01970</name>
</gene>
<protein>
    <submittedName>
        <fullName evidence="1">Uncharacterized protein</fullName>
    </submittedName>
</protein>
<dbReference type="Proteomes" id="UP000188324">
    <property type="component" value="Chromosome"/>
</dbReference>
<dbReference type="Gene3D" id="3.40.50.1400">
    <property type="match status" value="1"/>
</dbReference>
<name>A0A1Q2CCA5_9ACTN</name>
<sequence>MPDIVIIARGSSDPRHAADVELLADRVRDRVRSGRGVGACFLDHHSPSPDDLAAELRHRAVVVPIMVTPSDELHTELSEVARRLGAGGADIKVAPPLGPDPRLLHACEELLSAADVRPSRDTGVVALLDQRFGASDRTAIQRVFNTGQDGYRAWAVASVSDTNDLEAVIGQLRARCERVVAVPLSLMDVRRRRELAMRCRDAQVGMVPGSLATTQALADLVVARSA</sequence>